<gene>
    <name evidence="1" type="ORF">EJ04DRAFT_566856</name>
</gene>
<evidence type="ECO:0000313" key="1">
    <source>
        <dbReference type="EMBL" id="KAF2731407.1"/>
    </source>
</evidence>
<reference evidence="1" key="1">
    <citation type="journal article" date="2020" name="Stud. Mycol.">
        <title>101 Dothideomycetes genomes: a test case for predicting lifestyles and emergence of pathogens.</title>
        <authorList>
            <person name="Haridas S."/>
            <person name="Albert R."/>
            <person name="Binder M."/>
            <person name="Bloem J."/>
            <person name="Labutti K."/>
            <person name="Salamov A."/>
            <person name="Andreopoulos B."/>
            <person name="Baker S."/>
            <person name="Barry K."/>
            <person name="Bills G."/>
            <person name="Bluhm B."/>
            <person name="Cannon C."/>
            <person name="Castanera R."/>
            <person name="Culley D."/>
            <person name="Daum C."/>
            <person name="Ezra D."/>
            <person name="Gonzalez J."/>
            <person name="Henrissat B."/>
            <person name="Kuo A."/>
            <person name="Liang C."/>
            <person name="Lipzen A."/>
            <person name="Lutzoni F."/>
            <person name="Magnuson J."/>
            <person name="Mondo S."/>
            <person name="Nolan M."/>
            <person name="Ohm R."/>
            <person name="Pangilinan J."/>
            <person name="Park H.-J."/>
            <person name="Ramirez L."/>
            <person name="Alfaro M."/>
            <person name="Sun H."/>
            <person name="Tritt A."/>
            <person name="Yoshinaga Y."/>
            <person name="Zwiers L.-H."/>
            <person name="Turgeon B."/>
            <person name="Goodwin S."/>
            <person name="Spatafora J."/>
            <person name="Crous P."/>
            <person name="Grigoriev I."/>
        </authorList>
    </citation>
    <scope>NUCLEOTIDE SEQUENCE</scope>
    <source>
        <strain evidence="1">CBS 125425</strain>
    </source>
</reference>
<dbReference type="Proteomes" id="UP000799444">
    <property type="component" value="Unassembled WGS sequence"/>
</dbReference>
<dbReference type="EMBL" id="ML996196">
    <property type="protein sequence ID" value="KAF2731407.1"/>
    <property type="molecule type" value="Genomic_DNA"/>
</dbReference>
<keyword evidence="2" id="KW-1185">Reference proteome</keyword>
<proteinExistence type="predicted"/>
<evidence type="ECO:0000313" key="2">
    <source>
        <dbReference type="Proteomes" id="UP000799444"/>
    </source>
</evidence>
<protein>
    <submittedName>
        <fullName evidence="1">Uncharacterized protein</fullName>
    </submittedName>
</protein>
<name>A0A9P4QUT6_9PLEO</name>
<dbReference type="AlphaFoldDB" id="A0A9P4QUT6"/>
<accession>A0A9P4QUT6</accession>
<dbReference type="OrthoDB" id="3757002at2759"/>
<organism evidence="1 2">
    <name type="scientific">Polyplosphaeria fusca</name>
    <dbReference type="NCBI Taxonomy" id="682080"/>
    <lineage>
        <taxon>Eukaryota</taxon>
        <taxon>Fungi</taxon>
        <taxon>Dikarya</taxon>
        <taxon>Ascomycota</taxon>
        <taxon>Pezizomycotina</taxon>
        <taxon>Dothideomycetes</taxon>
        <taxon>Pleosporomycetidae</taxon>
        <taxon>Pleosporales</taxon>
        <taxon>Tetraplosphaeriaceae</taxon>
        <taxon>Polyplosphaeria</taxon>
    </lineage>
</organism>
<sequence length="234" mass="26141">MHNDYTNIAIKYTLDYYKNNRDSVVLHELMHADVITWTLDDHNRIKDYKFHVENSRFGEWKDAYGSGAAKLSARVQELFDPDNYAIKSLETFIPTYPDSCLQQQQRAWLDQLYTLPALPLLPPQPAIIPPPPGPHTAALNIILCLTLVMTDGDAAHAPPDGYDGPDSVNDIALPAETFGGLVRDQECEDESDGLGGCRERGDKERADLDGVVVCGDLETEMRTVSHRAVVVCEW</sequence>
<comment type="caution">
    <text evidence="1">The sequence shown here is derived from an EMBL/GenBank/DDBJ whole genome shotgun (WGS) entry which is preliminary data.</text>
</comment>